<dbReference type="Pfam" id="PF12854">
    <property type="entry name" value="PPR_1"/>
    <property type="match status" value="3"/>
</dbReference>
<sequence length="1778" mass="207123">MNKSDTIHNQENIDPNIIRNLSSQQKKIPRSSGQKTPWSANTGEISHSTNDDIEISCFQVGPVKTTQLSPNQAIVCQSRLEQYLTSNNVPDILSYLDEFEDLDWVKSNYITHIIEMIVKQEKEYLKQRIVGLTAILTSKNYLLTRQIIKMIFSVSSRIGAQEGYYALYEIDNLLEQMIQKEELQQYHQIQYFPLILYCYAHQLLYWGLVAECWDLLKFKLNKEINESIKDEFEKTAQKICDMLLRQLIELSNSNNQWMKVFNEVLNEGVINLHPSDIFFNKLIDYAFRKQQVTIAELLLTFMRDNAKIQPTIVTINTMIDQYFKNNQKDKAWKVFENLKLSSTKPDNFTYTTLINGLKNSDNMDLRLAFQLFEEYKQFNQPDQIIYNCLLDACINAGDLNRGFLLLNEMKQSQSIQLDEITYNTLIKGCGRKKRLNEAINLFEEMKQIGIKPNRISFNSLLDSCVKCNKMNIAWRYFEEMRKQYGIFPDNFTYSILVNGIKTNHSNRDELLRAISLLEQIQETGQFKPDEILYNSLIDACVKFNEIQKGMQLFKEMKDKQIEPSSVTYGILIKAYGKMNDLNGAFRMFEEMKQKKIPINDVTYGCLVDACVRNDRLDQALQFIEQMKSQNLPINTVLYTTIIKGFCKLNQTEEAMKYFNLMKQNQRTYPNLITYNSLLDGLVKNGLMNQADKLFQELVESTIKPDLITFSTLLKGHCRRGNMKRLNETVQTMLVYQINPDESLLQLILESCLNQQQYHNGVQIYDQFQHQIPQSTQLLLIIIRLHSQDKQLSSALPLLNRLYQLLDESRIQHQQLESILDQHFNYLMNACINAGDLNRGFLLLNEMKQSQSIQLDEITYNTLIKGCGRKKRLNEAINLFEEMKQIGIKPNRISFNSLLDSCVKCNKMNIAWRYFEEMRKQYGIFPDNFTYSILVNGIKTNHSNRDELLRAISLLEQIQETGQFKPDEILYNSLIDACVKFNEIQKGMQLFKEMKNKQIEPSSVTYGILIKAYGKMNDLNGAFRMFEEMKQKKIPINDVTYGCLVDACVRNDRLDQALQFIEQMKSQNLPINTVLYTTIIKGFCKLNQTEEAMKYFNLMKQNQRTYPNLITYNSLLDGLVKNGLMNQADKLFQELVESTIKPDLITFSTLLKGHCRRGNMKRLNETVQTMLVYQINPDESLLQLILESCLNQQQYHNGVQIYDQFQHQIPQSTQLLLIIIRLHSQDKQLSSALPLLNRLYQLLDESRIQHQQLESTINSLLINPLDEQTYPIITKIIIQALKSDINVNNLENLVSIDNSELMLLLQNTNQLPCTKLSQILNSLSNQDQQLCRTYISKNNKNDLKEPLNEQFGQQQQLSKQENQTEPSSVTYGILIKAYGKMNDLNGAFRMFEEMKQKKIPINDVTYGCLVDACVRNDRLDQALQFIEQMKSQNLPINTVLYTTIIKGFCKLNQTEEAMKYFNLMKQNQRTYPNLITYNSLLDGLVKNGLINQADKLFQELVESTIKPDLITFSTLLKGHCRRGNMKRLNETVQTMLVYQINPDESLLQLILESCLNQQQYHNGVQIYDQFQHQIPQSTQLLLIIIRLHSQDKQLSSALPLLNRLYQLLDESRIQHQQLEQTINSLLIHPLDEQTYPIITKIIIQALKSDINVNNLENLVSIDNSELMLLLQNTNQLPCTKLQQILNSLSNQDQQLCRTYIQKNNKNDLKEPLNEQFGQVFLQCNSNNNNQNKKTKPQERSSPFNNENKENVYHPKKQYNNYAKNDLNEYLNNKSYTKRR</sequence>
<dbReference type="InterPro" id="IPR002885">
    <property type="entry name" value="PPR_rpt"/>
</dbReference>
<dbReference type="PROSITE" id="PS51375">
    <property type="entry name" value="PPR"/>
    <property type="match status" value="23"/>
</dbReference>
<evidence type="ECO:0008006" key="6">
    <source>
        <dbReference type="Google" id="ProtNLM"/>
    </source>
</evidence>
<feature type="repeat" description="PPR" evidence="1">
    <location>
        <begin position="855"/>
        <end position="889"/>
    </location>
</feature>
<dbReference type="GO" id="GO:0003729">
    <property type="term" value="F:mRNA binding"/>
    <property type="evidence" value="ECO:0007669"/>
    <property type="project" value="TreeGrafter"/>
</dbReference>
<dbReference type="Pfam" id="PF13041">
    <property type="entry name" value="PPR_2"/>
    <property type="match status" value="9"/>
</dbReference>
<feature type="repeat" description="PPR" evidence="1">
    <location>
        <begin position="1401"/>
        <end position="1435"/>
    </location>
</feature>
<feature type="repeat" description="PPR" evidence="1">
    <location>
        <begin position="564"/>
        <end position="598"/>
    </location>
</feature>
<feature type="repeat" description="PPR" evidence="1">
    <location>
        <begin position="1436"/>
        <end position="1466"/>
    </location>
</feature>
<feature type="repeat" description="PPR" evidence="1">
    <location>
        <begin position="1036"/>
        <end position="1070"/>
    </location>
</feature>
<feature type="repeat" description="PPR" evidence="1">
    <location>
        <begin position="1001"/>
        <end position="1035"/>
    </location>
</feature>
<feature type="repeat" description="PPR" evidence="1">
    <location>
        <begin position="634"/>
        <end position="664"/>
    </location>
</feature>
<dbReference type="Proteomes" id="UP000689195">
    <property type="component" value="Unassembled WGS sequence"/>
</dbReference>
<name>A0A8S1VG63_9CILI</name>
<keyword evidence="5" id="KW-1185">Reference proteome</keyword>
<feature type="repeat" description="PPR" evidence="1">
    <location>
        <begin position="670"/>
        <end position="704"/>
    </location>
</feature>
<evidence type="ECO:0000256" key="2">
    <source>
        <dbReference type="SAM" id="Coils"/>
    </source>
</evidence>
<reference evidence="4" key="1">
    <citation type="submission" date="2021-01" db="EMBL/GenBank/DDBJ databases">
        <authorList>
            <consortium name="Genoscope - CEA"/>
            <person name="William W."/>
        </authorList>
    </citation>
    <scope>NUCLEOTIDE SEQUENCE</scope>
</reference>
<dbReference type="NCBIfam" id="TIGR00756">
    <property type="entry name" value="PPR"/>
    <property type="match status" value="20"/>
</dbReference>
<feature type="repeat" description="PPR" evidence="1">
    <location>
        <begin position="705"/>
        <end position="739"/>
    </location>
</feature>
<feature type="repeat" description="PPR" evidence="1">
    <location>
        <begin position="529"/>
        <end position="563"/>
    </location>
</feature>
<feature type="region of interest" description="Disordered" evidence="3">
    <location>
        <begin position="1724"/>
        <end position="1756"/>
    </location>
</feature>
<dbReference type="EMBL" id="CAJJDO010000062">
    <property type="protein sequence ID" value="CAD8174839.1"/>
    <property type="molecule type" value="Genomic_DNA"/>
</dbReference>
<dbReference type="OrthoDB" id="185373at2759"/>
<feature type="repeat" description="PPR" evidence="1">
    <location>
        <begin position="1366"/>
        <end position="1400"/>
    </location>
</feature>
<feature type="repeat" description="PPR" evidence="1">
    <location>
        <begin position="1142"/>
        <end position="1176"/>
    </location>
</feature>
<protein>
    <recommendedName>
        <fullName evidence="6">Pentacotripeptide-repeat region of PRORP domain-containing protein</fullName>
    </recommendedName>
</protein>
<feature type="region of interest" description="Disordered" evidence="3">
    <location>
        <begin position="24"/>
        <end position="47"/>
    </location>
</feature>
<feature type="repeat" description="PPR" evidence="1">
    <location>
        <begin position="1107"/>
        <end position="1141"/>
    </location>
</feature>
<feature type="repeat" description="PPR" evidence="1">
    <location>
        <begin position="1472"/>
        <end position="1506"/>
    </location>
</feature>
<comment type="caution">
    <text evidence="4">The sequence shown here is derived from an EMBL/GenBank/DDBJ whole genome shotgun (WGS) entry which is preliminary data.</text>
</comment>
<feature type="coiled-coil region" evidence="2">
    <location>
        <begin position="1235"/>
        <end position="1262"/>
    </location>
</feature>
<feature type="repeat" description="PPR" evidence="1">
    <location>
        <begin position="599"/>
        <end position="633"/>
    </location>
</feature>
<evidence type="ECO:0000256" key="1">
    <source>
        <dbReference type="PROSITE-ProRule" id="PRU00708"/>
    </source>
</evidence>
<accession>A0A8S1VG63</accession>
<feature type="repeat" description="PPR" evidence="1">
    <location>
        <begin position="890"/>
        <end position="920"/>
    </location>
</feature>
<gene>
    <name evidence="4" type="ORF">PPENT_87.1.T0620022</name>
</gene>
<feature type="repeat" description="PPR" evidence="1">
    <location>
        <begin position="311"/>
        <end position="345"/>
    </location>
</feature>
<dbReference type="Pfam" id="PF01535">
    <property type="entry name" value="PPR"/>
    <property type="match status" value="2"/>
</dbReference>
<dbReference type="PANTHER" id="PTHR47938:SF35">
    <property type="entry name" value="PENTATRICOPEPTIDE REPEAT-CONTAINING PROTEIN 4, MITOCHONDRIAL-RELATED"/>
    <property type="match status" value="1"/>
</dbReference>
<evidence type="ECO:0000313" key="5">
    <source>
        <dbReference type="Proteomes" id="UP000689195"/>
    </source>
</evidence>
<feature type="repeat" description="PPR" evidence="1">
    <location>
        <begin position="418"/>
        <end position="452"/>
    </location>
</feature>
<keyword evidence="2" id="KW-0175">Coiled coil</keyword>
<evidence type="ECO:0000256" key="3">
    <source>
        <dbReference type="SAM" id="MobiDB-lite"/>
    </source>
</evidence>
<feature type="repeat" description="PPR" evidence="1">
    <location>
        <begin position="382"/>
        <end position="412"/>
    </location>
</feature>
<feature type="repeat" description="PPR" evidence="1">
    <location>
        <begin position="453"/>
        <end position="483"/>
    </location>
</feature>
<feature type="repeat" description="PPR" evidence="1">
    <location>
        <begin position="1071"/>
        <end position="1101"/>
    </location>
</feature>
<dbReference type="PANTHER" id="PTHR47938">
    <property type="entry name" value="RESPIRATORY COMPLEX I CHAPERONE (CIA84), PUTATIVE (AFU_ORTHOLOGUE AFUA_2G06020)-RELATED"/>
    <property type="match status" value="1"/>
</dbReference>
<proteinExistence type="predicted"/>
<feature type="repeat" description="PPR" evidence="1">
    <location>
        <begin position="966"/>
        <end position="1000"/>
    </location>
</feature>
<feature type="repeat" description="PPR" evidence="1">
    <location>
        <begin position="1507"/>
        <end position="1541"/>
    </location>
</feature>
<evidence type="ECO:0000313" key="4">
    <source>
        <dbReference type="EMBL" id="CAD8174839.1"/>
    </source>
</evidence>
<organism evidence="4 5">
    <name type="scientific">Paramecium pentaurelia</name>
    <dbReference type="NCBI Taxonomy" id="43138"/>
    <lineage>
        <taxon>Eukaryota</taxon>
        <taxon>Sar</taxon>
        <taxon>Alveolata</taxon>
        <taxon>Ciliophora</taxon>
        <taxon>Intramacronucleata</taxon>
        <taxon>Oligohymenophorea</taxon>
        <taxon>Peniculida</taxon>
        <taxon>Parameciidae</taxon>
        <taxon>Paramecium</taxon>
    </lineage>
</organism>